<protein>
    <submittedName>
        <fullName evidence="3">Uncharacterized protein</fullName>
    </submittedName>
</protein>
<feature type="compositionally biased region" description="Basic residues" evidence="1">
    <location>
        <begin position="78"/>
        <end position="95"/>
    </location>
</feature>
<feature type="region of interest" description="Disordered" evidence="1">
    <location>
        <begin position="1"/>
        <end position="39"/>
    </location>
</feature>
<feature type="compositionally biased region" description="Basic residues" evidence="1">
    <location>
        <begin position="1"/>
        <end position="17"/>
    </location>
</feature>
<dbReference type="Proteomes" id="UP001359485">
    <property type="component" value="Unassembled WGS sequence"/>
</dbReference>
<sequence>MQMMKKKKPLKLTKNKRNPMCNASKRAKQKTTKTVGEECKDDDVNKPFEILLTRHNPLGDELINWPPHHQLHFESWKKKEKNKKKQSVRRRRREKERKLTFGLMKRTIQNRKYVTRCKRSLEVMEETHALNKYHLYYSKSDVREKTCRTR</sequence>
<dbReference type="EMBL" id="JAWJWF010000007">
    <property type="protein sequence ID" value="KAK6630941.1"/>
    <property type="molecule type" value="Genomic_DNA"/>
</dbReference>
<evidence type="ECO:0000256" key="1">
    <source>
        <dbReference type="SAM" id="MobiDB-lite"/>
    </source>
</evidence>
<reference evidence="3 5" key="1">
    <citation type="submission" date="2023-10" db="EMBL/GenBank/DDBJ databases">
        <title>Genomes of two closely related lineages of the louse Polyplax serrata with different host specificities.</title>
        <authorList>
            <person name="Martinu J."/>
            <person name="Tarabai H."/>
            <person name="Stefka J."/>
            <person name="Hypsa V."/>
        </authorList>
    </citation>
    <scope>NUCLEOTIDE SEQUENCE [LARGE SCALE GENOMIC DNA]</scope>
    <source>
        <strain evidence="2">98ZLc_SE</strain>
        <strain evidence="3">HR10_N</strain>
    </source>
</reference>
<dbReference type="EMBL" id="JAWJWE010000007">
    <property type="protein sequence ID" value="KAK6632631.1"/>
    <property type="molecule type" value="Genomic_DNA"/>
</dbReference>
<dbReference type="AlphaFoldDB" id="A0AAN8NXU4"/>
<evidence type="ECO:0000313" key="4">
    <source>
        <dbReference type="Proteomes" id="UP001359485"/>
    </source>
</evidence>
<evidence type="ECO:0000313" key="5">
    <source>
        <dbReference type="Proteomes" id="UP001372834"/>
    </source>
</evidence>
<evidence type="ECO:0000313" key="2">
    <source>
        <dbReference type="EMBL" id="KAK6630941.1"/>
    </source>
</evidence>
<dbReference type="Proteomes" id="UP001372834">
    <property type="component" value="Unassembled WGS sequence"/>
</dbReference>
<gene>
    <name evidence="3" type="ORF">RUM43_013399</name>
    <name evidence="2" type="ORF">RUM44_003113</name>
</gene>
<comment type="caution">
    <text evidence="3">The sequence shown here is derived from an EMBL/GenBank/DDBJ whole genome shotgun (WGS) entry which is preliminary data.</text>
</comment>
<proteinExistence type="predicted"/>
<evidence type="ECO:0000313" key="3">
    <source>
        <dbReference type="EMBL" id="KAK6632631.1"/>
    </source>
</evidence>
<organism evidence="3 5">
    <name type="scientific">Polyplax serrata</name>
    <name type="common">Common mouse louse</name>
    <dbReference type="NCBI Taxonomy" id="468196"/>
    <lineage>
        <taxon>Eukaryota</taxon>
        <taxon>Metazoa</taxon>
        <taxon>Ecdysozoa</taxon>
        <taxon>Arthropoda</taxon>
        <taxon>Hexapoda</taxon>
        <taxon>Insecta</taxon>
        <taxon>Pterygota</taxon>
        <taxon>Neoptera</taxon>
        <taxon>Paraneoptera</taxon>
        <taxon>Psocodea</taxon>
        <taxon>Troctomorpha</taxon>
        <taxon>Phthiraptera</taxon>
        <taxon>Anoplura</taxon>
        <taxon>Polyplacidae</taxon>
        <taxon>Polyplax</taxon>
    </lineage>
</organism>
<accession>A0AAN8NXU4</accession>
<feature type="region of interest" description="Disordered" evidence="1">
    <location>
        <begin position="74"/>
        <end position="95"/>
    </location>
</feature>
<name>A0AAN8NXU4_POLSC</name>
<keyword evidence="4" id="KW-1185">Reference proteome</keyword>